<dbReference type="SUPFAM" id="SSF53474">
    <property type="entry name" value="alpha/beta-Hydrolases"/>
    <property type="match status" value="1"/>
</dbReference>
<evidence type="ECO:0000256" key="1">
    <source>
        <dbReference type="ARBA" id="ARBA00007534"/>
    </source>
</evidence>
<feature type="chain" id="PRO_5013326062" evidence="6">
    <location>
        <begin position="31"/>
        <end position="564"/>
    </location>
</feature>
<protein>
    <submittedName>
        <fullName evidence="7">Cutinase</fullName>
    </submittedName>
</protein>
<keyword evidence="4" id="KW-1015">Disulfide bond</keyword>
<dbReference type="InterPro" id="IPR000675">
    <property type="entry name" value="Cutinase/axe"/>
</dbReference>
<accession>A0A239L4S1</accession>
<keyword evidence="2" id="KW-0719">Serine esterase</keyword>
<comment type="similarity">
    <text evidence="1">Belongs to the cutinase family.</text>
</comment>
<dbReference type="STRING" id="398843.A3K89_09575"/>
<keyword evidence="6" id="KW-0732">Signal</keyword>
<feature type="signal peptide" evidence="6">
    <location>
        <begin position="1"/>
        <end position="30"/>
    </location>
</feature>
<evidence type="ECO:0000313" key="8">
    <source>
        <dbReference type="Proteomes" id="UP000198327"/>
    </source>
</evidence>
<organism evidence="7 8">
    <name type="scientific">Rhodococcoides kyotonense</name>
    <dbReference type="NCBI Taxonomy" id="398843"/>
    <lineage>
        <taxon>Bacteria</taxon>
        <taxon>Bacillati</taxon>
        <taxon>Actinomycetota</taxon>
        <taxon>Actinomycetes</taxon>
        <taxon>Mycobacteriales</taxon>
        <taxon>Nocardiaceae</taxon>
        <taxon>Rhodococcoides</taxon>
    </lineage>
</organism>
<keyword evidence="3" id="KW-0378">Hydrolase</keyword>
<dbReference type="Gene3D" id="3.40.50.1820">
    <property type="entry name" value="alpha/beta hydrolase"/>
    <property type="match status" value="1"/>
</dbReference>
<evidence type="ECO:0000256" key="4">
    <source>
        <dbReference type="ARBA" id="ARBA00023157"/>
    </source>
</evidence>
<dbReference type="PANTHER" id="PTHR33630">
    <property type="entry name" value="CUTINASE RV1984C-RELATED-RELATED"/>
    <property type="match status" value="1"/>
</dbReference>
<keyword evidence="8" id="KW-1185">Reference proteome</keyword>
<dbReference type="EMBL" id="FZOW01000012">
    <property type="protein sequence ID" value="SNT25607.1"/>
    <property type="molecule type" value="Genomic_DNA"/>
</dbReference>
<sequence length="564" mass="57559">MGKRLSPRKNRRLITSAVAFVSLGALAVGAAVLTTDKLSTSDAEVELASTATCYDMVSIAIGGRGDTPSNSATKMLTTPDGKPLPAALAGDFESDWIDQMVGAPNSAVKQGSYAAVYIDYPANLATYETAVDTGVNNAQTVMKAIVASCPKTRFAIVGYSEGADVTRRTAMEIGNQVADDNGKYGIVDPSQVVGVVILADAGRTDGESAFPGSESGTNPDNFGTKYQNSATGPSGAGALPATSGSFGALDGRVASFCSQRDLTCAMPQNTSLLHLAANVGRQLDVDAIQRDNTLTPATGADMALVLGRIAGLAFNDIMSQDNWLAGDETFLQVLIKVSEPGYTPADPTTKVAAKTETEEGTDTEPLPAESAVNLAYLPSKIAKEIIGLIGSNTDTVPVLMNDPYGQTLGPGSGAHFDYWRDSDASNGKPLTSAQYAAAWLTQLAKDAEAGKPIKSAEVQQKALLVAQTQTVAPTTTTSVPAVTVSPAAPAPAQAAVVPAPVEVVPAPIEGAAVPVDGVAVPVEGAAVPVEGAPVVTTETPVAPSTTAAPATTAVAPTTTVLPTR</sequence>
<dbReference type="GO" id="GO:0052689">
    <property type="term" value="F:carboxylic ester hydrolase activity"/>
    <property type="evidence" value="ECO:0007669"/>
    <property type="project" value="UniProtKB-KW"/>
</dbReference>
<dbReference type="SMART" id="SM01110">
    <property type="entry name" value="Cutinase"/>
    <property type="match status" value="1"/>
</dbReference>
<feature type="region of interest" description="Disordered" evidence="5">
    <location>
        <begin position="345"/>
        <end position="365"/>
    </location>
</feature>
<evidence type="ECO:0000256" key="2">
    <source>
        <dbReference type="ARBA" id="ARBA00022487"/>
    </source>
</evidence>
<dbReference type="AlphaFoldDB" id="A0A239L4S1"/>
<dbReference type="OrthoDB" id="3690529at2"/>
<name>A0A239L4S1_9NOCA</name>
<dbReference type="PANTHER" id="PTHR33630:SF9">
    <property type="entry name" value="CUTINASE 4"/>
    <property type="match status" value="1"/>
</dbReference>
<dbReference type="RefSeq" id="WP_089249318.1">
    <property type="nucleotide sequence ID" value="NZ_FZOW01000012.1"/>
</dbReference>
<evidence type="ECO:0000256" key="3">
    <source>
        <dbReference type="ARBA" id="ARBA00022801"/>
    </source>
</evidence>
<gene>
    <name evidence="7" type="ORF">SAMN05421642_11247</name>
</gene>
<dbReference type="InterPro" id="IPR029058">
    <property type="entry name" value="AB_hydrolase_fold"/>
</dbReference>
<proteinExistence type="inferred from homology"/>
<dbReference type="Pfam" id="PF01083">
    <property type="entry name" value="Cutinase"/>
    <property type="match status" value="1"/>
</dbReference>
<reference evidence="8" key="1">
    <citation type="submission" date="2017-06" db="EMBL/GenBank/DDBJ databases">
        <authorList>
            <person name="Varghese N."/>
            <person name="Submissions S."/>
        </authorList>
    </citation>
    <scope>NUCLEOTIDE SEQUENCE [LARGE SCALE GENOMIC DNA]</scope>
    <source>
        <strain evidence="8">JCM 23211</strain>
    </source>
</reference>
<evidence type="ECO:0000256" key="6">
    <source>
        <dbReference type="SAM" id="SignalP"/>
    </source>
</evidence>
<evidence type="ECO:0000313" key="7">
    <source>
        <dbReference type="EMBL" id="SNT25607.1"/>
    </source>
</evidence>
<evidence type="ECO:0000256" key="5">
    <source>
        <dbReference type="SAM" id="MobiDB-lite"/>
    </source>
</evidence>
<dbReference type="Proteomes" id="UP000198327">
    <property type="component" value="Unassembled WGS sequence"/>
</dbReference>